<dbReference type="CDD" id="cd03188">
    <property type="entry name" value="GST_C_Beta"/>
    <property type="match status" value="1"/>
</dbReference>
<dbReference type="InterPro" id="IPR004045">
    <property type="entry name" value="Glutathione_S-Trfase_N"/>
</dbReference>
<dbReference type="SFLD" id="SFLDS00019">
    <property type="entry name" value="Glutathione_Transferase_(cytos"/>
    <property type="match status" value="1"/>
</dbReference>
<dbReference type="AlphaFoldDB" id="K2J831"/>
<feature type="domain" description="GST N-terminal" evidence="1">
    <location>
        <begin position="1"/>
        <end position="75"/>
    </location>
</feature>
<dbReference type="InterPro" id="IPR036282">
    <property type="entry name" value="Glutathione-S-Trfase_C_sf"/>
</dbReference>
<comment type="caution">
    <text evidence="3">The sequence shown here is derived from an EMBL/GenBank/DDBJ whole genome shotgun (WGS) entry which is preliminary data.</text>
</comment>
<dbReference type="SUPFAM" id="SSF52833">
    <property type="entry name" value="Thioredoxin-like"/>
    <property type="match status" value="1"/>
</dbReference>
<dbReference type="PANTHER" id="PTHR44051:SF8">
    <property type="entry name" value="GLUTATHIONE S-TRANSFERASE GSTA"/>
    <property type="match status" value="1"/>
</dbReference>
<dbReference type="PANTHER" id="PTHR44051">
    <property type="entry name" value="GLUTATHIONE S-TRANSFERASE-RELATED"/>
    <property type="match status" value="1"/>
</dbReference>
<dbReference type="Proteomes" id="UP000006755">
    <property type="component" value="Unassembled WGS sequence"/>
</dbReference>
<dbReference type="EMBL" id="AMRI01000018">
    <property type="protein sequence ID" value="EKE71022.1"/>
    <property type="molecule type" value="Genomic_DNA"/>
</dbReference>
<dbReference type="InterPro" id="IPR040079">
    <property type="entry name" value="Glutathione_S-Trfase"/>
</dbReference>
<sequence>MKLFYLPGACSLGIHALLETLGVPFSLEKADLGSQAFAKVNPAKAVPALVLDSGQVLTQGPAIMQYLADRFPEQQLGKAASLEVQAGLQAWLAFASSDFHGAFKPLFGAQRFTLQTDDPSLAAVQEAAKAKVEQLLVQLETVLAGKDFLAEGRLTIADLYLFPMLRWAKAKVGLEQVPAVAAYLARMLALPAVQRAMASEGLQ</sequence>
<keyword evidence="4" id="KW-1185">Reference proteome</keyword>
<dbReference type="CDD" id="cd03057">
    <property type="entry name" value="GST_N_Beta"/>
    <property type="match status" value="1"/>
</dbReference>
<evidence type="ECO:0000313" key="3">
    <source>
        <dbReference type="EMBL" id="EKE71022.1"/>
    </source>
</evidence>
<dbReference type="Gene3D" id="3.40.30.10">
    <property type="entry name" value="Glutaredoxin"/>
    <property type="match status" value="1"/>
</dbReference>
<protein>
    <submittedName>
        <fullName evidence="3">Glutathione S-transferase</fullName>
    </submittedName>
</protein>
<dbReference type="RefSeq" id="WP_008485290.1">
    <property type="nucleotide sequence ID" value="NZ_AMRI01000018.1"/>
</dbReference>
<evidence type="ECO:0000313" key="4">
    <source>
        <dbReference type="Proteomes" id="UP000006755"/>
    </source>
</evidence>
<dbReference type="PATRIC" id="fig|745411.4.peg.2505"/>
<accession>K2J831</accession>
<feature type="domain" description="GST C-terminal" evidence="2">
    <location>
        <begin position="81"/>
        <end position="203"/>
    </location>
</feature>
<keyword evidence="3" id="KW-0808">Transferase</keyword>
<dbReference type="InterPro" id="IPR004046">
    <property type="entry name" value="GST_C"/>
</dbReference>
<gene>
    <name evidence="3" type="ORF">B3C1_12734</name>
</gene>
<dbReference type="GO" id="GO:0016740">
    <property type="term" value="F:transferase activity"/>
    <property type="evidence" value="ECO:0007669"/>
    <property type="project" value="UniProtKB-KW"/>
</dbReference>
<dbReference type="STRING" id="745411.B3C1_12734"/>
<dbReference type="InterPro" id="IPR036249">
    <property type="entry name" value="Thioredoxin-like_sf"/>
</dbReference>
<dbReference type="OrthoDB" id="9797500at2"/>
<dbReference type="Pfam" id="PF00043">
    <property type="entry name" value="GST_C"/>
    <property type="match status" value="1"/>
</dbReference>
<dbReference type="SUPFAM" id="SSF47616">
    <property type="entry name" value="GST C-terminal domain-like"/>
    <property type="match status" value="1"/>
</dbReference>
<dbReference type="SFLD" id="SFLDG00358">
    <property type="entry name" value="Main_(cytGST)"/>
    <property type="match status" value="1"/>
</dbReference>
<organism evidence="3 4">
    <name type="scientific">Gallaecimonas xiamenensis 3-C-1</name>
    <dbReference type="NCBI Taxonomy" id="745411"/>
    <lineage>
        <taxon>Bacteria</taxon>
        <taxon>Pseudomonadati</taxon>
        <taxon>Pseudomonadota</taxon>
        <taxon>Gammaproteobacteria</taxon>
        <taxon>Enterobacterales</taxon>
        <taxon>Gallaecimonadaceae</taxon>
        <taxon>Gallaecimonas</taxon>
    </lineage>
</organism>
<dbReference type="Pfam" id="PF13409">
    <property type="entry name" value="GST_N_2"/>
    <property type="match status" value="1"/>
</dbReference>
<reference evidence="3 4" key="1">
    <citation type="journal article" date="2012" name="J. Bacteriol.">
        <title>Genome Sequence of Gallaecimonas xiamenensis Type Strain 3-C-1.</title>
        <authorList>
            <person name="Lai Q."/>
            <person name="Wang L."/>
            <person name="Wang W."/>
            <person name="Shao Z."/>
        </authorList>
    </citation>
    <scope>NUCLEOTIDE SEQUENCE [LARGE SCALE GENOMIC DNA]</scope>
    <source>
        <strain evidence="3 4">3-C-1</strain>
    </source>
</reference>
<name>K2J831_9GAMM</name>
<dbReference type="eggNOG" id="COG0625">
    <property type="taxonomic scope" value="Bacteria"/>
</dbReference>
<dbReference type="Gene3D" id="1.20.1050.10">
    <property type="match status" value="1"/>
</dbReference>
<evidence type="ECO:0000259" key="2">
    <source>
        <dbReference type="PROSITE" id="PS50405"/>
    </source>
</evidence>
<dbReference type="PROSITE" id="PS50405">
    <property type="entry name" value="GST_CTER"/>
    <property type="match status" value="1"/>
</dbReference>
<dbReference type="SFLD" id="SFLDG01150">
    <property type="entry name" value="Main.1:_Beta-like"/>
    <property type="match status" value="1"/>
</dbReference>
<evidence type="ECO:0000259" key="1">
    <source>
        <dbReference type="PROSITE" id="PS50404"/>
    </source>
</evidence>
<dbReference type="PROSITE" id="PS50404">
    <property type="entry name" value="GST_NTER"/>
    <property type="match status" value="1"/>
</dbReference>
<dbReference type="InterPro" id="IPR010987">
    <property type="entry name" value="Glutathione-S-Trfase_C-like"/>
</dbReference>
<proteinExistence type="predicted"/>